<gene>
    <name evidence="2" type="ORF">V474_20135</name>
</gene>
<reference evidence="2 3" key="1">
    <citation type="journal article" date="2015" name="G3 (Bethesda)">
        <title>Insights into Ongoing Evolution of the Hexachlorocyclohexane Catabolic Pathway from Comparative Genomics of Ten Sphingomonadaceae Strains.</title>
        <authorList>
            <person name="Pearce S.L."/>
            <person name="Oakeshott J.G."/>
            <person name="Pandey G."/>
        </authorList>
    </citation>
    <scope>NUCLEOTIDE SEQUENCE [LARGE SCALE GENOMIC DNA]</scope>
    <source>
        <strain evidence="2 3">LL02</strain>
    </source>
</reference>
<name>A0A0J7XUP3_9SPHN</name>
<sequence length="201" mass="22168">MLIGYISGTLQNTERSGGFGVVPPSSNRNGQQDGGPEFDRRRAPAAEKAVPARVWRGPFLAELAATSNVAASARKAGTNTARVYELRRADPLFYREWQEALCEGYDLLELNLLHRLREGEVKPAPGSKRGTRVFDNATALRLLVAHRETAARQRAVIENRNSDAILDAINAKIEKMRERRLAAPRPQLPSLEEGAPATDDK</sequence>
<evidence type="ECO:0000256" key="1">
    <source>
        <dbReference type="SAM" id="MobiDB-lite"/>
    </source>
</evidence>
<keyword evidence="3" id="KW-1185">Reference proteome</keyword>
<proteinExistence type="predicted"/>
<evidence type="ECO:0000313" key="3">
    <source>
        <dbReference type="Proteomes" id="UP000052268"/>
    </source>
</evidence>
<evidence type="ECO:0008006" key="4">
    <source>
        <dbReference type="Google" id="ProtNLM"/>
    </source>
</evidence>
<protein>
    <recommendedName>
        <fullName evidence="4">Terminase small subunit</fullName>
    </recommendedName>
</protein>
<feature type="region of interest" description="Disordered" evidence="1">
    <location>
        <begin position="16"/>
        <end position="43"/>
    </location>
</feature>
<accession>A0A0J7XUP3</accession>
<feature type="region of interest" description="Disordered" evidence="1">
    <location>
        <begin position="179"/>
        <end position="201"/>
    </location>
</feature>
<dbReference type="AlphaFoldDB" id="A0A0J7XUP3"/>
<dbReference type="EMBL" id="JACU01000005">
    <property type="protein sequence ID" value="KMS55347.1"/>
    <property type="molecule type" value="Genomic_DNA"/>
</dbReference>
<dbReference type="Proteomes" id="UP000052268">
    <property type="component" value="Unassembled WGS sequence"/>
</dbReference>
<organism evidence="2 3">
    <name type="scientific">Novosphingobium barchaimii LL02</name>
    <dbReference type="NCBI Taxonomy" id="1114963"/>
    <lineage>
        <taxon>Bacteria</taxon>
        <taxon>Pseudomonadati</taxon>
        <taxon>Pseudomonadota</taxon>
        <taxon>Alphaproteobacteria</taxon>
        <taxon>Sphingomonadales</taxon>
        <taxon>Sphingomonadaceae</taxon>
        <taxon>Novosphingobium</taxon>
    </lineage>
</organism>
<dbReference type="PATRIC" id="fig|1114963.3.peg.2865"/>
<comment type="caution">
    <text evidence="2">The sequence shown here is derived from an EMBL/GenBank/DDBJ whole genome shotgun (WGS) entry which is preliminary data.</text>
</comment>
<evidence type="ECO:0000313" key="2">
    <source>
        <dbReference type="EMBL" id="KMS55347.1"/>
    </source>
</evidence>